<evidence type="ECO:0000313" key="2">
    <source>
        <dbReference type="Proteomes" id="UP001221142"/>
    </source>
</evidence>
<accession>A0AAD7F6B4</accession>
<dbReference type="EMBL" id="JARKIF010000104">
    <property type="protein sequence ID" value="KAJ7604458.1"/>
    <property type="molecule type" value="Genomic_DNA"/>
</dbReference>
<reference evidence="1" key="1">
    <citation type="submission" date="2023-03" db="EMBL/GenBank/DDBJ databases">
        <title>Massive genome expansion in bonnet fungi (Mycena s.s.) driven by repeated elements and novel gene families across ecological guilds.</title>
        <authorList>
            <consortium name="Lawrence Berkeley National Laboratory"/>
            <person name="Harder C.B."/>
            <person name="Miyauchi S."/>
            <person name="Viragh M."/>
            <person name="Kuo A."/>
            <person name="Thoen E."/>
            <person name="Andreopoulos B."/>
            <person name="Lu D."/>
            <person name="Skrede I."/>
            <person name="Drula E."/>
            <person name="Henrissat B."/>
            <person name="Morin E."/>
            <person name="Kohler A."/>
            <person name="Barry K."/>
            <person name="LaButti K."/>
            <person name="Morin E."/>
            <person name="Salamov A."/>
            <person name="Lipzen A."/>
            <person name="Mereny Z."/>
            <person name="Hegedus B."/>
            <person name="Baldrian P."/>
            <person name="Stursova M."/>
            <person name="Weitz H."/>
            <person name="Taylor A."/>
            <person name="Grigoriev I.V."/>
            <person name="Nagy L.G."/>
            <person name="Martin F."/>
            <person name="Kauserud H."/>
        </authorList>
    </citation>
    <scope>NUCLEOTIDE SEQUENCE</scope>
    <source>
        <strain evidence="1">9284</strain>
    </source>
</reference>
<evidence type="ECO:0008006" key="3">
    <source>
        <dbReference type="Google" id="ProtNLM"/>
    </source>
</evidence>
<organism evidence="1 2">
    <name type="scientific">Roridomyces roridus</name>
    <dbReference type="NCBI Taxonomy" id="1738132"/>
    <lineage>
        <taxon>Eukaryota</taxon>
        <taxon>Fungi</taxon>
        <taxon>Dikarya</taxon>
        <taxon>Basidiomycota</taxon>
        <taxon>Agaricomycotina</taxon>
        <taxon>Agaricomycetes</taxon>
        <taxon>Agaricomycetidae</taxon>
        <taxon>Agaricales</taxon>
        <taxon>Marasmiineae</taxon>
        <taxon>Mycenaceae</taxon>
        <taxon>Roridomyces</taxon>
    </lineage>
</organism>
<keyword evidence="2" id="KW-1185">Reference proteome</keyword>
<evidence type="ECO:0000313" key="1">
    <source>
        <dbReference type="EMBL" id="KAJ7604458.1"/>
    </source>
</evidence>
<protein>
    <recommendedName>
        <fullName evidence="3">F-box domain-containing protein</fullName>
    </recommendedName>
</protein>
<dbReference type="Proteomes" id="UP001221142">
    <property type="component" value="Unassembled WGS sequence"/>
</dbReference>
<gene>
    <name evidence="1" type="ORF">FB45DRAFT_956750</name>
</gene>
<comment type="caution">
    <text evidence="1">The sequence shown here is derived from an EMBL/GenBank/DDBJ whole genome shotgun (WGS) entry which is preliminary data.</text>
</comment>
<dbReference type="AlphaFoldDB" id="A0AAD7F6B4"/>
<sequence>MSNNRVSLSNQRTHASPPIPLHLLASNAAPLEAEIQFLKSLLAQTEADIAAIKASPLLVTDKSASTPLVKNRKALVACAKQYKTLLAPVRRVPAELICEILARVPCTRAINFRETYEQPPWVLTHICRSWREIALGAPLL</sequence>
<proteinExistence type="predicted"/>
<name>A0AAD7F6B4_9AGAR</name>